<dbReference type="AlphaFoldDB" id="A0A0F9PUY1"/>
<name>A0A0F9PUY1_9ZZZZ</name>
<sequence>MSLWKAILKCSDCGQTLNTAEHVPKDQKGRVAMSSGFAAGSCPRGCRATFSDLNLNTDLEWVEEAGA</sequence>
<protein>
    <submittedName>
        <fullName evidence="1">Uncharacterized protein</fullName>
    </submittedName>
</protein>
<organism evidence="1">
    <name type="scientific">marine sediment metagenome</name>
    <dbReference type="NCBI Taxonomy" id="412755"/>
    <lineage>
        <taxon>unclassified sequences</taxon>
        <taxon>metagenomes</taxon>
        <taxon>ecological metagenomes</taxon>
    </lineage>
</organism>
<comment type="caution">
    <text evidence="1">The sequence shown here is derived from an EMBL/GenBank/DDBJ whole genome shotgun (WGS) entry which is preliminary data.</text>
</comment>
<evidence type="ECO:0000313" key="1">
    <source>
        <dbReference type="EMBL" id="KKN34004.1"/>
    </source>
</evidence>
<dbReference type="EMBL" id="LAZR01002135">
    <property type="protein sequence ID" value="KKN34004.1"/>
    <property type="molecule type" value="Genomic_DNA"/>
</dbReference>
<gene>
    <name evidence="1" type="ORF">LCGC14_0798170</name>
</gene>
<accession>A0A0F9PUY1</accession>
<proteinExistence type="predicted"/>
<reference evidence="1" key="1">
    <citation type="journal article" date="2015" name="Nature">
        <title>Complex archaea that bridge the gap between prokaryotes and eukaryotes.</title>
        <authorList>
            <person name="Spang A."/>
            <person name="Saw J.H."/>
            <person name="Jorgensen S.L."/>
            <person name="Zaremba-Niedzwiedzka K."/>
            <person name="Martijn J."/>
            <person name="Lind A.E."/>
            <person name="van Eijk R."/>
            <person name="Schleper C."/>
            <person name="Guy L."/>
            <person name="Ettema T.J."/>
        </authorList>
    </citation>
    <scope>NUCLEOTIDE SEQUENCE</scope>
</reference>